<accession>A0A0E9NSH4</accession>
<dbReference type="InterPro" id="IPR009057">
    <property type="entry name" value="Homeodomain-like_sf"/>
</dbReference>
<dbReference type="InterPro" id="IPR001005">
    <property type="entry name" value="SANT/Myb"/>
</dbReference>
<reference evidence="1 2" key="1">
    <citation type="journal article" date="2011" name="J. Gen. Appl. Microbiol.">
        <title>Draft genome sequencing of the enigmatic yeast Saitoella complicata.</title>
        <authorList>
            <person name="Nishida H."/>
            <person name="Hamamoto M."/>
            <person name="Sugiyama J."/>
        </authorList>
    </citation>
    <scope>NUCLEOTIDE SEQUENCE [LARGE SCALE GENOMIC DNA]</scope>
    <source>
        <strain evidence="1 2">NRRL Y-17804</strain>
    </source>
</reference>
<dbReference type="Proteomes" id="UP000033140">
    <property type="component" value="Unassembled WGS sequence"/>
</dbReference>
<protein>
    <recommendedName>
        <fullName evidence="3">Myb-like domain-containing protein</fullName>
    </recommendedName>
</protein>
<proteinExistence type="predicted"/>
<organism evidence="1 2">
    <name type="scientific">Saitoella complicata (strain BCRC 22490 / CBS 7301 / JCM 7358 / NBRC 10748 / NRRL Y-17804)</name>
    <dbReference type="NCBI Taxonomy" id="698492"/>
    <lineage>
        <taxon>Eukaryota</taxon>
        <taxon>Fungi</taxon>
        <taxon>Dikarya</taxon>
        <taxon>Ascomycota</taxon>
        <taxon>Taphrinomycotina</taxon>
        <taxon>Taphrinomycotina incertae sedis</taxon>
        <taxon>Saitoella</taxon>
    </lineage>
</organism>
<evidence type="ECO:0000313" key="1">
    <source>
        <dbReference type="EMBL" id="GAO52365.1"/>
    </source>
</evidence>
<evidence type="ECO:0008006" key="3">
    <source>
        <dbReference type="Google" id="ProtNLM"/>
    </source>
</evidence>
<dbReference type="CDD" id="cd00167">
    <property type="entry name" value="SANT"/>
    <property type="match status" value="1"/>
</dbReference>
<reference evidence="1 2" key="2">
    <citation type="journal article" date="2014" name="J. Gen. Appl. Microbiol.">
        <title>The early diverging ascomycetous budding yeast Saitoella complicata has three histone deacetylases belonging to the Clr6, Hos2, and Rpd3 lineages.</title>
        <authorList>
            <person name="Nishida H."/>
            <person name="Matsumoto T."/>
            <person name="Kondo S."/>
            <person name="Hamamoto M."/>
            <person name="Yoshikawa H."/>
        </authorList>
    </citation>
    <scope>NUCLEOTIDE SEQUENCE [LARGE SCALE GENOMIC DNA]</scope>
    <source>
        <strain evidence="1 2">NRRL Y-17804</strain>
    </source>
</reference>
<name>A0A0E9NSH4_SAICN</name>
<sequence>MAIYSPRVILYSARTSSVDHRQLEPAGASQAPDTFSPSDIAHIRLMRAENMTWTSIGKHCGLKPSTICMRWANVVAMSEEWTEKDEEALSRANAKYDKERWGVIAGELGRKKAGSEMKAKEMGWPGLIQDTRARERSLTL</sequence>
<gene>
    <name evidence="1" type="ORF">G7K_6443-t1</name>
</gene>
<dbReference type="SUPFAM" id="SSF46689">
    <property type="entry name" value="Homeodomain-like"/>
    <property type="match status" value="1"/>
</dbReference>
<dbReference type="EMBL" id="BACD03000066">
    <property type="protein sequence ID" value="GAO52365.1"/>
    <property type="molecule type" value="Genomic_DNA"/>
</dbReference>
<comment type="caution">
    <text evidence="1">The sequence shown here is derived from an EMBL/GenBank/DDBJ whole genome shotgun (WGS) entry which is preliminary data.</text>
</comment>
<evidence type="ECO:0000313" key="2">
    <source>
        <dbReference type="Proteomes" id="UP000033140"/>
    </source>
</evidence>
<keyword evidence="2" id="KW-1185">Reference proteome</keyword>
<dbReference type="Gene3D" id="1.10.10.60">
    <property type="entry name" value="Homeodomain-like"/>
    <property type="match status" value="1"/>
</dbReference>
<reference evidence="1 2" key="3">
    <citation type="journal article" date="2015" name="Genome Announc.">
        <title>Draft Genome Sequence of the Archiascomycetous Yeast Saitoella complicata.</title>
        <authorList>
            <person name="Yamauchi K."/>
            <person name="Kondo S."/>
            <person name="Hamamoto M."/>
            <person name="Takahashi Y."/>
            <person name="Ogura Y."/>
            <person name="Hayashi T."/>
            <person name="Nishida H."/>
        </authorList>
    </citation>
    <scope>NUCLEOTIDE SEQUENCE [LARGE SCALE GENOMIC DNA]</scope>
    <source>
        <strain evidence="1 2">NRRL Y-17804</strain>
    </source>
</reference>
<dbReference type="AlphaFoldDB" id="A0A0E9NSH4"/>